<feature type="region of interest" description="Disordered" evidence="1">
    <location>
        <begin position="152"/>
        <end position="186"/>
    </location>
</feature>
<evidence type="ECO:0000256" key="1">
    <source>
        <dbReference type="SAM" id="MobiDB-lite"/>
    </source>
</evidence>
<dbReference type="Proteomes" id="UP001590951">
    <property type="component" value="Unassembled WGS sequence"/>
</dbReference>
<evidence type="ECO:0000313" key="3">
    <source>
        <dbReference type="Proteomes" id="UP001590951"/>
    </source>
</evidence>
<name>A0ABR4BC17_9LECA</name>
<reference evidence="2 3" key="1">
    <citation type="submission" date="2024-09" db="EMBL/GenBank/DDBJ databases">
        <title>Rethinking Asexuality: The Enigmatic Case of Functional Sexual Genes in Lepraria (Stereocaulaceae).</title>
        <authorList>
            <person name="Doellman M."/>
            <person name="Sun Y."/>
            <person name="Barcenas-Pena A."/>
            <person name="Lumbsch H.T."/>
            <person name="Grewe F."/>
        </authorList>
    </citation>
    <scope>NUCLEOTIDE SEQUENCE [LARGE SCALE GENOMIC DNA]</scope>
    <source>
        <strain evidence="2 3">Grewe 0041</strain>
    </source>
</reference>
<keyword evidence="3" id="KW-1185">Reference proteome</keyword>
<proteinExistence type="predicted"/>
<accession>A0ABR4BC17</accession>
<protein>
    <submittedName>
        <fullName evidence="2">Uncharacterized protein</fullName>
    </submittedName>
</protein>
<comment type="caution">
    <text evidence="2">The sequence shown here is derived from an EMBL/GenBank/DDBJ whole genome shotgun (WGS) entry which is preliminary data.</text>
</comment>
<dbReference type="EMBL" id="JBHFEH010000011">
    <property type="protein sequence ID" value="KAL2055404.1"/>
    <property type="molecule type" value="Genomic_DNA"/>
</dbReference>
<sequence length="228" mass="24477">MTKDTSSNLSPDDLPSYSESISFPSASSGFLPQNLATARTTLISSLLTQNISPHLHTTTLSGLSSSTLLVIPSNVSSLQPPSDNGSKDVSGQENALPGETIVGFPSAENLSLIRLRGLENSLEFWRQPAVIHELEEQLRTQLRREGHHVIGDEMENPKAGPTGAKSTGFFRKKAPSAEWKTPTVEPLGNGEIRTGVALMDVSLRIENEMGLYETRTGKAVVVKVDVGG</sequence>
<feature type="compositionally biased region" description="Polar residues" evidence="1">
    <location>
        <begin position="74"/>
        <end position="93"/>
    </location>
</feature>
<organism evidence="2 3">
    <name type="scientific">Lepraria finkii</name>
    <dbReference type="NCBI Taxonomy" id="1340010"/>
    <lineage>
        <taxon>Eukaryota</taxon>
        <taxon>Fungi</taxon>
        <taxon>Dikarya</taxon>
        <taxon>Ascomycota</taxon>
        <taxon>Pezizomycotina</taxon>
        <taxon>Lecanoromycetes</taxon>
        <taxon>OSLEUM clade</taxon>
        <taxon>Lecanoromycetidae</taxon>
        <taxon>Lecanorales</taxon>
        <taxon>Lecanorineae</taxon>
        <taxon>Stereocaulaceae</taxon>
        <taxon>Lepraria</taxon>
    </lineage>
</organism>
<feature type="region of interest" description="Disordered" evidence="1">
    <location>
        <begin position="74"/>
        <end position="96"/>
    </location>
</feature>
<gene>
    <name evidence="2" type="ORF">ABVK25_004212</name>
</gene>
<evidence type="ECO:0000313" key="2">
    <source>
        <dbReference type="EMBL" id="KAL2055404.1"/>
    </source>
</evidence>